<organism evidence="2 3">
    <name type="scientific">Sorangium cellulosum (strain So ce56)</name>
    <name type="common">Polyangium cellulosum (strain So ce56)</name>
    <dbReference type="NCBI Taxonomy" id="448385"/>
    <lineage>
        <taxon>Bacteria</taxon>
        <taxon>Pseudomonadati</taxon>
        <taxon>Myxococcota</taxon>
        <taxon>Polyangia</taxon>
        <taxon>Polyangiales</taxon>
        <taxon>Polyangiaceae</taxon>
        <taxon>Sorangium</taxon>
    </lineage>
</organism>
<name>A9G911_SORC5</name>
<dbReference type="Proteomes" id="UP000002139">
    <property type="component" value="Chromosome"/>
</dbReference>
<evidence type="ECO:0000313" key="2">
    <source>
        <dbReference type="EMBL" id="CAN99100.1"/>
    </source>
</evidence>
<dbReference type="eggNOG" id="COG4886">
    <property type="taxonomic scope" value="Bacteria"/>
</dbReference>
<reference evidence="2 3" key="1">
    <citation type="journal article" date="2007" name="Nat. Biotechnol.">
        <title>Complete genome sequence of the myxobacterium Sorangium cellulosum.</title>
        <authorList>
            <person name="Schneiker S."/>
            <person name="Perlova O."/>
            <person name="Kaiser O."/>
            <person name="Gerth K."/>
            <person name="Alici A."/>
            <person name="Altmeyer M.O."/>
            <person name="Bartels D."/>
            <person name="Bekel T."/>
            <person name="Beyer S."/>
            <person name="Bode E."/>
            <person name="Bode H.B."/>
            <person name="Bolten C.J."/>
            <person name="Choudhuri J.V."/>
            <person name="Doss S."/>
            <person name="Elnakady Y.A."/>
            <person name="Frank B."/>
            <person name="Gaigalat L."/>
            <person name="Goesmann A."/>
            <person name="Groeger C."/>
            <person name="Gross F."/>
            <person name="Jelsbak L."/>
            <person name="Jelsbak L."/>
            <person name="Kalinowski J."/>
            <person name="Kegler C."/>
            <person name="Knauber T."/>
            <person name="Konietzny S."/>
            <person name="Kopp M."/>
            <person name="Krause L."/>
            <person name="Krug D."/>
            <person name="Linke B."/>
            <person name="Mahmud T."/>
            <person name="Martinez-Arias R."/>
            <person name="McHardy A.C."/>
            <person name="Merai M."/>
            <person name="Meyer F."/>
            <person name="Mormann S."/>
            <person name="Munoz-Dorado J."/>
            <person name="Perez J."/>
            <person name="Pradella S."/>
            <person name="Rachid S."/>
            <person name="Raddatz G."/>
            <person name="Rosenau F."/>
            <person name="Rueckert C."/>
            <person name="Sasse F."/>
            <person name="Scharfe M."/>
            <person name="Schuster S.C."/>
            <person name="Suen G."/>
            <person name="Treuner-Lange A."/>
            <person name="Velicer G.J."/>
            <person name="Vorholter F.-J."/>
            <person name="Weissman K.J."/>
            <person name="Welch R.D."/>
            <person name="Wenzel S.C."/>
            <person name="Whitworth D.E."/>
            <person name="Wilhelm S."/>
            <person name="Wittmann C."/>
            <person name="Bloecker H."/>
            <person name="Puehler A."/>
            <person name="Mueller R."/>
        </authorList>
    </citation>
    <scope>NUCLEOTIDE SEQUENCE [LARGE SCALE GENOMIC DNA]</scope>
    <source>
        <strain evidence="3">So ce56</strain>
    </source>
</reference>
<dbReference type="AlphaFoldDB" id="A9G911"/>
<feature type="region of interest" description="Disordered" evidence="1">
    <location>
        <begin position="39"/>
        <end position="58"/>
    </location>
</feature>
<evidence type="ECO:0000256" key="1">
    <source>
        <dbReference type="SAM" id="MobiDB-lite"/>
    </source>
</evidence>
<dbReference type="HOGENOM" id="CLU_1128469_0_0_7"/>
<dbReference type="EMBL" id="AM746676">
    <property type="protein sequence ID" value="CAN99100.1"/>
    <property type="molecule type" value="Genomic_DNA"/>
</dbReference>
<evidence type="ECO:0008006" key="4">
    <source>
        <dbReference type="Google" id="ProtNLM"/>
    </source>
</evidence>
<sequence>MSYPMPHARGIGIFAYASGVRHRHICLCLDARPHAQRGGLDDAGEGRARSGKVGASGATGAVQDEILPHGARCLRAATSSEPSISSRKVRGVLGADGRHREVAPRGVEEPLGGPEPQAHRGLGRRRRRGDLAPTGPRAPQSLYLWGAKLTEVPSWLGGLTRLTLLELEKNTLTSLPLEMAALTGMEELRLESSALEHVPSVTFAMTSLRRLLLMDNPGSTGEMHDRGAALRRCRYRRRSGSCHPCP</sequence>
<dbReference type="KEGG" id="scl:sce8928"/>
<proteinExistence type="predicted"/>
<keyword evidence="3" id="KW-1185">Reference proteome</keyword>
<protein>
    <recommendedName>
        <fullName evidence="4">Leucine-rich repeat domain-containing protein</fullName>
    </recommendedName>
</protein>
<accession>A9G911</accession>
<feature type="region of interest" description="Disordered" evidence="1">
    <location>
        <begin position="102"/>
        <end position="136"/>
    </location>
</feature>
<dbReference type="Gene3D" id="3.80.10.10">
    <property type="entry name" value="Ribonuclease Inhibitor"/>
    <property type="match status" value="1"/>
</dbReference>
<dbReference type="InterPro" id="IPR032675">
    <property type="entry name" value="LRR_dom_sf"/>
</dbReference>
<evidence type="ECO:0000313" key="3">
    <source>
        <dbReference type="Proteomes" id="UP000002139"/>
    </source>
</evidence>
<dbReference type="SUPFAM" id="SSF52058">
    <property type="entry name" value="L domain-like"/>
    <property type="match status" value="1"/>
</dbReference>
<gene>
    <name evidence="2" type="ordered locus">sce8928</name>
</gene>
<dbReference type="STRING" id="448385.sce8928"/>